<dbReference type="GO" id="GO:0005829">
    <property type="term" value="C:cytosol"/>
    <property type="evidence" value="ECO:0007669"/>
    <property type="project" value="TreeGrafter"/>
</dbReference>
<dbReference type="PANTHER" id="PTHR43322">
    <property type="entry name" value="1-D-DEOXYXYLULOSE 5-PHOSPHATE SYNTHASE-RELATED"/>
    <property type="match status" value="1"/>
</dbReference>
<dbReference type="SUPFAM" id="SSF52922">
    <property type="entry name" value="TK C-terminal domain-like"/>
    <property type="match status" value="1"/>
</dbReference>
<dbReference type="Gene3D" id="3.40.50.970">
    <property type="match status" value="2"/>
</dbReference>
<feature type="binding site" evidence="10">
    <location>
        <position position="364"/>
    </location>
    <ligand>
        <name>thiamine diphosphate</name>
        <dbReference type="ChEBI" id="CHEBI:58937"/>
    </ligand>
</feature>
<evidence type="ECO:0000313" key="13">
    <source>
        <dbReference type="Proteomes" id="UP000184185"/>
    </source>
</evidence>
<evidence type="ECO:0000256" key="7">
    <source>
        <dbReference type="ARBA" id="ARBA00022977"/>
    </source>
</evidence>
<dbReference type="GO" id="GO:0000287">
    <property type="term" value="F:magnesium ion binding"/>
    <property type="evidence" value="ECO:0007669"/>
    <property type="project" value="UniProtKB-UniRule"/>
</dbReference>
<dbReference type="CDD" id="cd02007">
    <property type="entry name" value="TPP_DXS"/>
    <property type="match status" value="1"/>
</dbReference>
<comment type="cofactor">
    <cofactor evidence="10">
        <name>thiamine diphosphate</name>
        <dbReference type="ChEBI" id="CHEBI:58937"/>
    </cofactor>
    <text evidence="10">Binds 1 thiamine pyrophosphate per subunit.</text>
</comment>
<dbReference type="Gene3D" id="3.40.50.920">
    <property type="match status" value="1"/>
</dbReference>
<dbReference type="GO" id="GO:0016114">
    <property type="term" value="P:terpenoid biosynthetic process"/>
    <property type="evidence" value="ECO:0007669"/>
    <property type="project" value="UniProtKB-UniRule"/>
</dbReference>
<evidence type="ECO:0000256" key="9">
    <source>
        <dbReference type="ARBA" id="ARBA00023229"/>
    </source>
</evidence>
<feature type="binding site" evidence="10">
    <location>
        <begin position="145"/>
        <end position="146"/>
    </location>
    <ligand>
        <name>thiamine diphosphate</name>
        <dbReference type="ChEBI" id="CHEBI:58937"/>
    </ligand>
</feature>
<gene>
    <name evidence="10" type="primary">dxs</name>
    <name evidence="12" type="ORF">SAMN02745725_00430</name>
</gene>
<comment type="function">
    <text evidence="10">Catalyzes the acyloin condensation reaction between C atoms 2 and 3 of pyruvate and glyceraldehyde 3-phosphate to yield 1-deoxy-D-xylulose-5-phosphate (DXP).</text>
</comment>
<evidence type="ECO:0000256" key="3">
    <source>
        <dbReference type="ARBA" id="ARBA00011738"/>
    </source>
</evidence>
<evidence type="ECO:0000313" key="12">
    <source>
        <dbReference type="EMBL" id="SHI46924.1"/>
    </source>
</evidence>
<dbReference type="OrthoDB" id="9803371at2"/>
<dbReference type="EC" id="2.2.1.7" evidence="10"/>
<dbReference type="InterPro" id="IPR005475">
    <property type="entry name" value="Transketolase-like_Pyr-bd"/>
</dbReference>
<evidence type="ECO:0000256" key="4">
    <source>
        <dbReference type="ARBA" id="ARBA00022679"/>
    </source>
</evidence>
<dbReference type="GO" id="GO:0008661">
    <property type="term" value="F:1-deoxy-D-xylulose-5-phosphate synthase activity"/>
    <property type="evidence" value="ECO:0007669"/>
    <property type="project" value="UniProtKB-UniRule"/>
</dbReference>
<dbReference type="AlphaFoldDB" id="A0A1M6BDT7"/>
<evidence type="ECO:0000256" key="5">
    <source>
        <dbReference type="ARBA" id="ARBA00022723"/>
    </source>
</evidence>
<comment type="similarity">
    <text evidence="2 10">Belongs to the transketolase family. DXPS subfamily.</text>
</comment>
<dbReference type="Pfam" id="PF02780">
    <property type="entry name" value="Transketolase_C"/>
    <property type="match status" value="1"/>
</dbReference>
<sequence>MVLDKIKQPNDVKNLTEEELQALPQEIRTFLIEHLSKTGGHLASNLGTVELTIALHLLLDFPQDKLIWDVGHQAYTHKILTGRASEFEHLRQYGGLSGFPKREESECDSFDTGHSSTSLSAALGYCIARDLADEHYKVAAVIGDGALTGGLAYEALNNASRLQKSNLLIILNDNEMSISKNVGGMSVNLERLRTSSKYVGLKNDVLSSLESWPNGENIIRKIRSTKNGIKQLMVPNMVFEDLGVMYLGPVDGHNIKAMLETFKMAVRINGPVLVHVITKKGNGYEPAERHPSRFHGTDIFEIETGLPKRSNNPGYTDVFSTVMRKMGDRNPEVVAITAAMAEGAGLKRFRNMFPEKFFDVGIAEEHAVTFAAGLALGGRTPVFAVYSSFLQRAYDQILEDVCLQNLHVVFAIDRAGLVGSDGSTHQGVFDVSFLTSMPNMTVMAPKNKWELSDMMKFAVSNHDGPIAIRYPRGEAYCGLKEQRAPIQLGRAEEIKDGSKVMLLAFGSMVKKAEEVEQLLQSHGIDAGICNARFAKPFDKEYLEAIKDRYDLIVTMEENVYTGGFGQQVQAYLNDIDYKGKVLKIAIPDEFVQHGSVTLLFKELRMDAESITERILEVL</sequence>
<keyword evidence="9 10" id="KW-0414">Isoprene biosynthesis</keyword>
<dbReference type="SMART" id="SM00861">
    <property type="entry name" value="Transket_pyr"/>
    <property type="match status" value="1"/>
</dbReference>
<dbReference type="InterPro" id="IPR005477">
    <property type="entry name" value="Dxylulose-5-P_synthase"/>
</dbReference>
<comment type="pathway">
    <text evidence="1 10">Metabolic intermediate biosynthesis; 1-deoxy-D-xylulose 5-phosphate biosynthesis; 1-deoxy-D-xylulose 5-phosphate from D-glyceraldehyde 3-phosphate and pyruvate: step 1/1.</text>
</comment>
<evidence type="ECO:0000256" key="2">
    <source>
        <dbReference type="ARBA" id="ARBA00011081"/>
    </source>
</evidence>
<protein>
    <recommendedName>
        <fullName evidence="10">1-deoxy-D-xylulose-5-phosphate synthase</fullName>
        <ecNumber evidence="10">2.2.1.7</ecNumber>
    </recommendedName>
    <alternativeName>
        <fullName evidence="10">1-deoxyxylulose-5-phosphate synthase</fullName>
        <shortName evidence="10">DXP synthase</shortName>
        <shortName evidence="10">DXPS</shortName>
    </alternativeName>
</protein>
<comment type="catalytic activity">
    <reaction evidence="10">
        <text>D-glyceraldehyde 3-phosphate + pyruvate + H(+) = 1-deoxy-D-xylulose 5-phosphate + CO2</text>
        <dbReference type="Rhea" id="RHEA:12605"/>
        <dbReference type="ChEBI" id="CHEBI:15361"/>
        <dbReference type="ChEBI" id="CHEBI:15378"/>
        <dbReference type="ChEBI" id="CHEBI:16526"/>
        <dbReference type="ChEBI" id="CHEBI:57792"/>
        <dbReference type="ChEBI" id="CHEBI:59776"/>
        <dbReference type="EC" id="2.2.1.7"/>
    </reaction>
</comment>
<dbReference type="HAMAP" id="MF_00315">
    <property type="entry name" value="DXP_synth"/>
    <property type="match status" value="1"/>
</dbReference>
<keyword evidence="5 10" id="KW-0479">Metal-binding</keyword>
<feature type="binding site" evidence="10">
    <location>
        <begin position="113"/>
        <end position="115"/>
    </location>
    <ligand>
        <name>thiamine diphosphate</name>
        <dbReference type="ChEBI" id="CHEBI:58937"/>
    </ligand>
</feature>
<dbReference type="RefSeq" id="WP_072912078.1">
    <property type="nucleotide sequence ID" value="NZ_FQYQ01000002.1"/>
</dbReference>
<comment type="subunit">
    <text evidence="3 10">Homodimer.</text>
</comment>
<reference evidence="12 13" key="1">
    <citation type="submission" date="2016-11" db="EMBL/GenBank/DDBJ databases">
        <authorList>
            <person name="Jaros S."/>
            <person name="Januszkiewicz K."/>
            <person name="Wedrychowicz H."/>
        </authorList>
    </citation>
    <scope>NUCLEOTIDE SEQUENCE [LARGE SCALE GENOMIC DNA]</scope>
    <source>
        <strain evidence="12 13">DSM 14809</strain>
    </source>
</reference>
<organism evidence="12 13">
    <name type="scientific">Pseudobutyrivibrio xylanivorans DSM 14809</name>
    <dbReference type="NCBI Taxonomy" id="1123012"/>
    <lineage>
        <taxon>Bacteria</taxon>
        <taxon>Bacillati</taxon>
        <taxon>Bacillota</taxon>
        <taxon>Clostridia</taxon>
        <taxon>Lachnospirales</taxon>
        <taxon>Lachnospiraceae</taxon>
        <taxon>Pseudobutyrivibrio</taxon>
    </lineage>
</organism>
<dbReference type="Proteomes" id="UP000184185">
    <property type="component" value="Unassembled WGS sequence"/>
</dbReference>
<dbReference type="NCBIfam" id="NF003933">
    <property type="entry name" value="PRK05444.2-2"/>
    <property type="match status" value="1"/>
</dbReference>
<evidence type="ECO:0000256" key="8">
    <source>
        <dbReference type="ARBA" id="ARBA00023052"/>
    </source>
</evidence>
<dbReference type="GO" id="GO:0009228">
    <property type="term" value="P:thiamine biosynthetic process"/>
    <property type="evidence" value="ECO:0007669"/>
    <property type="project" value="UniProtKB-UniRule"/>
</dbReference>
<dbReference type="UniPathway" id="UPA00064">
    <property type="reaction ID" value="UER00091"/>
</dbReference>
<keyword evidence="7 10" id="KW-0784">Thiamine biosynthesis</keyword>
<comment type="cofactor">
    <cofactor evidence="10">
        <name>Mg(2+)</name>
        <dbReference type="ChEBI" id="CHEBI:18420"/>
    </cofactor>
    <text evidence="10">Binds 1 Mg(2+) ion per subunit.</text>
</comment>
<keyword evidence="4 10" id="KW-0808">Transferase</keyword>
<feature type="binding site" evidence="10">
    <location>
        <position position="284"/>
    </location>
    <ligand>
        <name>thiamine diphosphate</name>
        <dbReference type="ChEBI" id="CHEBI:58937"/>
    </ligand>
</feature>
<feature type="binding site" evidence="10">
    <location>
        <position position="174"/>
    </location>
    <ligand>
        <name>thiamine diphosphate</name>
        <dbReference type="ChEBI" id="CHEBI:58937"/>
    </ligand>
</feature>
<dbReference type="GO" id="GO:0019288">
    <property type="term" value="P:isopentenyl diphosphate biosynthetic process, methylerythritol 4-phosphate pathway"/>
    <property type="evidence" value="ECO:0007669"/>
    <property type="project" value="TreeGrafter"/>
</dbReference>
<dbReference type="PANTHER" id="PTHR43322:SF5">
    <property type="entry name" value="1-DEOXY-D-XYLULOSE-5-PHOSPHATE SYNTHASE, CHLOROPLASTIC"/>
    <property type="match status" value="1"/>
</dbReference>
<evidence type="ECO:0000259" key="11">
    <source>
        <dbReference type="SMART" id="SM00861"/>
    </source>
</evidence>
<feature type="binding site" evidence="10">
    <location>
        <position position="144"/>
    </location>
    <ligand>
        <name>Mg(2+)</name>
        <dbReference type="ChEBI" id="CHEBI:18420"/>
    </ligand>
</feature>
<dbReference type="Pfam" id="PF13292">
    <property type="entry name" value="DXP_synthase_N"/>
    <property type="match status" value="1"/>
</dbReference>
<dbReference type="InterPro" id="IPR009014">
    <property type="entry name" value="Transketo_C/PFOR_II"/>
</dbReference>
<feature type="binding site" evidence="10">
    <location>
        <position position="72"/>
    </location>
    <ligand>
        <name>thiamine diphosphate</name>
        <dbReference type="ChEBI" id="CHEBI:58937"/>
    </ligand>
</feature>
<keyword evidence="13" id="KW-1185">Reference proteome</keyword>
<keyword evidence="8 10" id="KW-0786">Thiamine pyrophosphate</keyword>
<proteinExistence type="inferred from homology"/>
<evidence type="ECO:0000256" key="6">
    <source>
        <dbReference type="ARBA" id="ARBA00022842"/>
    </source>
</evidence>
<dbReference type="InterPro" id="IPR049557">
    <property type="entry name" value="Transketolase_CS"/>
</dbReference>
<dbReference type="STRING" id="185007.SAMN02910350_00800"/>
<dbReference type="GO" id="GO:0030976">
    <property type="term" value="F:thiamine pyrophosphate binding"/>
    <property type="evidence" value="ECO:0007669"/>
    <property type="project" value="UniProtKB-UniRule"/>
</dbReference>
<dbReference type="FunFam" id="3.40.50.970:FF:000005">
    <property type="entry name" value="1-deoxy-D-xylulose-5-phosphate synthase"/>
    <property type="match status" value="1"/>
</dbReference>
<keyword evidence="6 10" id="KW-0460">Magnesium</keyword>
<name>A0A1M6BDT7_PSEXY</name>
<dbReference type="CDD" id="cd07033">
    <property type="entry name" value="TPP_PYR_DXS_TK_like"/>
    <property type="match status" value="1"/>
</dbReference>
<accession>A0A1M6BDT7</accession>
<dbReference type="Pfam" id="PF02779">
    <property type="entry name" value="Transket_pyr"/>
    <property type="match status" value="1"/>
</dbReference>
<dbReference type="InterPro" id="IPR033248">
    <property type="entry name" value="Transketolase_C"/>
</dbReference>
<evidence type="ECO:0000256" key="10">
    <source>
        <dbReference type="HAMAP-Rule" id="MF_00315"/>
    </source>
</evidence>
<dbReference type="SUPFAM" id="SSF52518">
    <property type="entry name" value="Thiamin diphosphate-binding fold (THDP-binding)"/>
    <property type="match status" value="2"/>
</dbReference>
<feature type="domain" description="Transketolase-like pyrimidine-binding" evidence="11">
    <location>
        <begin position="313"/>
        <end position="478"/>
    </location>
</feature>
<dbReference type="NCBIfam" id="TIGR00204">
    <property type="entry name" value="dxs"/>
    <property type="match status" value="1"/>
</dbReference>
<feature type="binding site" evidence="10">
    <location>
        <position position="174"/>
    </location>
    <ligand>
        <name>Mg(2+)</name>
        <dbReference type="ChEBI" id="CHEBI:18420"/>
    </ligand>
</feature>
<dbReference type="EMBL" id="FQYQ01000002">
    <property type="protein sequence ID" value="SHI46924.1"/>
    <property type="molecule type" value="Genomic_DNA"/>
</dbReference>
<evidence type="ECO:0000256" key="1">
    <source>
        <dbReference type="ARBA" id="ARBA00004980"/>
    </source>
</evidence>
<dbReference type="PROSITE" id="PS00801">
    <property type="entry name" value="TRANSKETOLASE_1"/>
    <property type="match status" value="1"/>
</dbReference>
<dbReference type="InterPro" id="IPR029061">
    <property type="entry name" value="THDP-binding"/>
</dbReference>